<name>A0AAV4M5W3_CAEEX</name>
<organism evidence="1 2">
    <name type="scientific">Caerostris extrusa</name>
    <name type="common">Bark spider</name>
    <name type="synonym">Caerostris bankana</name>
    <dbReference type="NCBI Taxonomy" id="172846"/>
    <lineage>
        <taxon>Eukaryota</taxon>
        <taxon>Metazoa</taxon>
        <taxon>Ecdysozoa</taxon>
        <taxon>Arthropoda</taxon>
        <taxon>Chelicerata</taxon>
        <taxon>Arachnida</taxon>
        <taxon>Araneae</taxon>
        <taxon>Araneomorphae</taxon>
        <taxon>Entelegynae</taxon>
        <taxon>Araneoidea</taxon>
        <taxon>Araneidae</taxon>
        <taxon>Caerostris</taxon>
    </lineage>
</organism>
<comment type="caution">
    <text evidence="1">The sequence shown here is derived from an EMBL/GenBank/DDBJ whole genome shotgun (WGS) entry which is preliminary data.</text>
</comment>
<sequence>AAARECLHTAELIQPAALLFRGMHPTPVINVRTPADGRILRKRSLSVCYKYRKSILCTIRYLLVKIQTENN</sequence>
<dbReference type="EMBL" id="BPLR01001861">
    <property type="protein sequence ID" value="GIX67230.1"/>
    <property type="molecule type" value="Genomic_DNA"/>
</dbReference>
<protein>
    <submittedName>
        <fullName evidence="1">Uncharacterized protein</fullName>
    </submittedName>
</protein>
<dbReference type="Proteomes" id="UP001054945">
    <property type="component" value="Unassembled WGS sequence"/>
</dbReference>
<dbReference type="AlphaFoldDB" id="A0AAV4M5W3"/>
<keyword evidence="2" id="KW-1185">Reference proteome</keyword>
<feature type="non-terminal residue" evidence="1">
    <location>
        <position position="1"/>
    </location>
</feature>
<reference evidence="1 2" key="1">
    <citation type="submission" date="2021-06" db="EMBL/GenBank/DDBJ databases">
        <title>Caerostris extrusa draft genome.</title>
        <authorList>
            <person name="Kono N."/>
            <person name="Arakawa K."/>
        </authorList>
    </citation>
    <scope>NUCLEOTIDE SEQUENCE [LARGE SCALE GENOMIC DNA]</scope>
</reference>
<gene>
    <name evidence="1" type="ORF">CEXT_645551</name>
</gene>
<accession>A0AAV4M5W3</accession>
<proteinExistence type="predicted"/>
<evidence type="ECO:0000313" key="2">
    <source>
        <dbReference type="Proteomes" id="UP001054945"/>
    </source>
</evidence>
<evidence type="ECO:0000313" key="1">
    <source>
        <dbReference type="EMBL" id="GIX67230.1"/>
    </source>
</evidence>